<dbReference type="RefSeq" id="WP_307297492.1">
    <property type="nucleotide sequence ID" value="NZ_JAUSXV010000001.1"/>
</dbReference>
<organism evidence="1 2">
    <name type="scientific">Microbacterium natoriense</name>
    <dbReference type="NCBI Taxonomy" id="284570"/>
    <lineage>
        <taxon>Bacteria</taxon>
        <taxon>Bacillati</taxon>
        <taxon>Actinomycetota</taxon>
        <taxon>Actinomycetes</taxon>
        <taxon>Micrococcales</taxon>
        <taxon>Microbacteriaceae</taxon>
        <taxon>Microbacterium</taxon>
    </lineage>
</organism>
<comment type="caution">
    <text evidence="1">The sequence shown here is derived from an EMBL/GenBank/DDBJ whole genome shotgun (WGS) entry which is preliminary data.</text>
</comment>
<evidence type="ECO:0000313" key="2">
    <source>
        <dbReference type="Proteomes" id="UP001244427"/>
    </source>
</evidence>
<dbReference type="EMBL" id="JAUSXV010000001">
    <property type="protein sequence ID" value="MDQ0648637.1"/>
    <property type="molecule type" value="Genomic_DNA"/>
</dbReference>
<dbReference type="AlphaFoldDB" id="A0AAW8EZF9"/>
<evidence type="ECO:0000313" key="1">
    <source>
        <dbReference type="EMBL" id="MDQ0648637.1"/>
    </source>
</evidence>
<proteinExistence type="predicted"/>
<protein>
    <submittedName>
        <fullName evidence="1">Uncharacterized protein</fullName>
    </submittedName>
</protein>
<keyword evidence="2" id="KW-1185">Reference proteome</keyword>
<name>A0AAW8EZF9_9MICO</name>
<dbReference type="Proteomes" id="UP001244427">
    <property type="component" value="Unassembled WGS sequence"/>
</dbReference>
<sequence length="116" mass="12400">MSLSEQDAWFLAQEVPAVQQAASDGRCLFYATTEPASWSIERNEISPPVGALERESFISALSLLVTGHRGLIGGAVWESKTGSICQLMTSLAWDRLVEMQEAAGCSALAAGLMKPV</sequence>
<reference evidence="1 2" key="1">
    <citation type="submission" date="2023-07" db="EMBL/GenBank/DDBJ databases">
        <title>Comparative genomics of wheat-associated soil bacteria to identify genetic determinants of phenazine resistance.</title>
        <authorList>
            <person name="Mouncey N."/>
        </authorList>
    </citation>
    <scope>NUCLEOTIDE SEQUENCE [LARGE SCALE GENOMIC DNA]</scope>
    <source>
        <strain evidence="1 2">W4I9-1</strain>
    </source>
</reference>
<accession>A0AAW8EZF9</accession>
<gene>
    <name evidence="1" type="ORF">QFZ53_002833</name>
</gene>